<keyword evidence="2" id="KW-0472">Membrane</keyword>
<dbReference type="Proteomes" id="UP000236370">
    <property type="component" value="Unassembled WGS sequence"/>
</dbReference>
<sequence length="142" mass="15696">MNTWLLFLPLFPVQVQTLIVVIIGMLVLLLDFLGLVHLGQLLIFHIYLSMSPTRSPRSPQAWLVRAAHLTPLLEYVPNPEPPTPGARVFVPHVRMCSGSASPRSEIIDKKGKSQEEIKSMRAQQAQQEAELMPRPAGAVPGA</sequence>
<evidence type="ECO:0000256" key="2">
    <source>
        <dbReference type="SAM" id="Phobius"/>
    </source>
</evidence>
<gene>
    <name evidence="3" type="ORF">CK820_G0053835</name>
</gene>
<keyword evidence="2" id="KW-1133">Transmembrane helix</keyword>
<organism evidence="3 4">
    <name type="scientific">Pan troglodytes</name>
    <name type="common">Chimpanzee</name>
    <dbReference type="NCBI Taxonomy" id="9598"/>
    <lineage>
        <taxon>Eukaryota</taxon>
        <taxon>Metazoa</taxon>
        <taxon>Chordata</taxon>
        <taxon>Craniata</taxon>
        <taxon>Vertebrata</taxon>
        <taxon>Euteleostomi</taxon>
        <taxon>Mammalia</taxon>
        <taxon>Eutheria</taxon>
        <taxon>Euarchontoglires</taxon>
        <taxon>Primates</taxon>
        <taxon>Haplorrhini</taxon>
        <taxon>Catarrhini</taxon>
        <taxon>Hominidae</taxon>
        <taxon>Pan</taxon>
    </lineage>
</organism>
<dbReference type="AlphaFoldDB" id="A0A2J8PWP4"/>
<feature type="region of interest" description="Disordered" evidence="1">
    <location>
        <begin position="98"/>
        <end position="142"/>
    </location>
</feature>
<evidence type="ECO:0000313" key="3">
    <source>
        <dbReference type="EMBL" id="PNI88433.1"/>
    </source>
</evidence>
<accession>A0A2J8PWP4</accession>
<reference evidence="3 4" key="1">
    <citation type="submission" date="2017-12" db="EMBL/GenBank/DDBJ databases">
        <title>High-resolution comparative analysis of great ape genomes.</title>
        <authorList>
            <person name="Pollen A."/>
            <person name="Hastie A."/>
            <person name="Hormozdiari F."/>
            <person name="Dougherty M."/>
            <person name="Liu R."/>
            <person name="Chaisson M."/>
            <person name="Hoppe E."/>
            <person name="Hill C."/>
            <person name="Pang A."/>
            <person name="Hillier L."/>
            <person name="Baker C."/>
            <person name="Armstrong J."/>
            <person name="Shendure J."/>
            <person name="Paten B."/>
            <person name="Wilson R."/>
            <person name="Chao H."/>
            <person name="Schneider V."/>
            <person name="Ventura M."/>
            <person name="Kronenberg Z."/>
            <person name="Murali S."/>
            <person name="Gordon D."/>
            <person name="Cantsilieris S."/>
            <person name="Munson K."/>
            <person name="Nelson B."/>
            <person name="Raja A."/>
            <person name="Underwood J."/>
            <person name="Diekhans M."/>
            <person name="Fiddes I."/>
            <person name="Haussler D."/>
            <person name="Eichler E."/>
        </authorList>
    </citation>
    <scope>NUCLEOTIDE SEQUENCE [LARGE SCALE GENOMIC DNA]</scope>
    <source>
        <strain evidence="3">Yerkes chimp pedigree #C0471</strain>
    </source>
</reference>
<evidence type="ECO:0000313" key="4">
    <source>
        <dbReference type="Proteomes" id="UP000236370"/>
    </source>
</evidence>
<dbReference type="EMBL" id="NBAG03000150">
    <property type="protein sequence ID" value="PNI88433.1"/>
    <property type="molecule type" value="Genomic_DNA"/>
</dbReference>
<comment type="caution">
    <text evidence="3">The sequence shown here is derived from an EMBL/GenBank/DDBJ whole genome shotgun (WGS) entry which is preliminary data.</text>
</comment>
<proteinExistence type="predicted"/>
<name>A0A2J8PWP4_PANTR</name>
<keyword evidence="2" id="KW-0812">Transmembrane</keyword>
<feature type="transmembrane region" description="Helical" evidence="2">
    <location>
        <begin position="25"/>
        <end position="48"/>
    </location>
</feature>
<protein>
    <submittedName>
        <fullName evidence="3">ZDHHC11B isoform 4</fullName>
    </submittedName>
</protein>
<evidence type="ECO:0000256" key="1">
    <source>
        <dbReference type="SAM" id="MobiDB-lite"/>
    </source>
</evidence>
<feature type="compositionally biased region" description="Basic and acidic residues" evidence="1">
    <location>
        <begin position="105"/>
        <end position="119"/>
    </location>
</feature>